<sequence>MAMFYLYISMFLMPYENISTAEGQNATLPCKAPNNKTENILIVLWTKPDLGEDHYDRAMKDGDVSLMLKNVTFNDRGTYECFIVQGGENNNNPILVPTSSERELITAERTVCRGSG</sequence>
<dbReference type="PROSITE" id="PS50835">
    <property type="entry name" value="IG_LIKE"/>
    <property type="match status" value="1"/>
</dbReference>
<dbReference type="InParanoid" id="A0A672F1U4"/>
<dbReference type="InterPro" id="IPR003599">
    <property type="entry name" value="Ig_sub"/>
</dbReference>
<dbReference type="Pfam" id="PF13927">
    <property type="entry name" value="Ig_3"/>
    <property type="match status" value="1"/>
</dbReference>
<dbReference type="Gene3D" id="2.60.40.10">
    <property type="entry name" value="Immunoglobulins"/>
    <property type="match status" value="2"/>
</dbReference>
<reference evidence="2" key="3">
    <citation type="submission" date="2025-09" db="UniProtKB">
        <authorList>
            <consortium name="Ensembl"/>
        </authorList>
    </citation>
    <scope>IDENTIFICATION</scope>
</reference>
<keyword evidence="3" id="KW-1185">Reference proteome</keyword>
<dbReference type="SUPFAM" id="SSF48726">
    <property type="entry name" value="Immunoglobulin"/>
    <property type="match status" value="1"/>
</dbReference>
<evidence type="ECO:0000313" key="2">
    <source>
        <dbReference type="Ensembl" id="ENSSFAP00005000321.1"/>
    </source>
</evidence>
<organism evidence="2 3">
    <name type="scientific">Salarias fasciatus</name>
    <name type="common">Jewelled blenny</name>
    <name type="synonym">Blennius fasciatus</name>
    <dbReference type="NCBI Taxonomy" id="181472"/>
    <lineage>
        <taxon>Eukaryota</taxon>
        <taxon>Metazoa</taxon>
        <taxon>Chordata</taxon>
        <taxon>Craniata</taxon>
        <taxon>Vertebrata</taxon>
        <taxon>Euteleostomi</taxon>
        <taxon>Actinopterygii</taxon>
        <taxon>Neopterygii</taxon>
        <taxon>Teleostei</taxon>
        <taxon>Neoteleostei</taxon>
        <taxon>Acanthomorphata</taxon>
        <taxon>Ovalentaria</taxon>
        <taxon>Blenniimorphae</taxon>
        <taxon>Blenniiformes</taxon>
        <taxon>Blennioidei</taxon>
        <taxon>Blenniidae</taxon>
        <taxon>Salariinae</taxon>
        <taxon>Salarias</taxon>
    </lineage>
</organism>
<accession>A0A672F1U4</accession>
<dbReference type="Proteomes" id="UP000472267">
    <property type="component" value="Chromosome 3"/>
</dbReference>
<protein>
    <recommendedName>
        <fullName evidence="1">Ig-like domain-containing protein</fullName>
    </recommendedName>
</protein>
<evidence type="ECO:0000313" key="3">
    <source>
        <dbReference type="Proteomes" id="UP000472267"/>
    </source>
</evidence>
<dbReference type="InterPro" id="IPR007110">
    <property type="entry name" value="Ig-like_dom"/>
</dbReference>
<dbReference type="AlphaFoldDB" id="A0A672F1U4"/>
<dbReference type="InterPro" id="IPR013783">
    <property type="entry name" value="Ig-like_fold"/>
</dbReference>
<dbReference type="InterPro" id="IPR036179">
    <property type="entry name" value="Ig-like_dom_sf"/>
</dbReference>
<reference evidence="2" key="1">
    <citation type="submission" date="2019-06" db="EMBL/GenBank/DDBJ databases">
        <authorList>
            <consortium name="Wellcome Sanger Institute Data Sharing"/>
        </authorList>
    </citation>
    <scope>NUCLEOTIDE SEQUENCE [LARGE SCALE GENOMIC DNA]</scope>
</reference>
<proteinExistence type="predicted"/>
<dbReference type="Ensembl" id="ENSSFAT00005000335.1">
    <property type="protein sequence ID" value="ENSSFAP00005000321.1"/>
    <property type="gene ID" value="ENSSFAG00005000256.1"/>
</dbReference>
<reference evidence="2" key="2">
    <citation type="submission" date="2025-08" db="UniProtKB">
        <authorList>
            <consortium name="Ensembl"/>
        </authorList>
    </citation>
    <scope>IDENTIFICATION</scope>
</reference>
<feature type="domain" description="Ig-like" evidence="1">
    <location>
        <begin position="8"/>
        <end position="81"/>
    </location>
</feature>
<dbReference type="SMART" id="SM00409">
    <property type="entry name" value="IG"/>
    <property type="match status" value="1"/>
</dbReference>
<evidence type="ECO:0000259" key="1">
    <source>
        <dbReference type="PROSITE" id="PS50835"/>
    </source>
</evidence>
<name>A0A672F1U4_SALFA</name>